<evidence type="ECO:0000313" key="7">
    <source>
        <dbReference type="Proteomes" id="UP001596163"/>
    </source>
</evidence>
<dbReference type="EC" id="1.8.4.11" evidence="4"/>
<dbReference type="RefSeq" id="WP_377911930.1">
    <property type="nucleotide sequence ID" value="NZ_JBHSKS010000002.1"/>
</dbReference>
<evidence type="ECO:0000259" key="5">
    <source>
        <dbReference type="Pfam" id="PF01625"/>
    </source>
</evidence>
<keyword evidence="1 4" id="KW-0560">Oxidoreductase</keyword>
<dbReference type="Proteomes" id="UP001596163">
    <property type="component" value="Unassembled WGS sequence"/>
</dbReference>
<dbReference type="Pfam" id="PF01625">
    <property type="entry name" value="PMSR"/>
    <property type="match status" value="1"/>
</dbReference>
<dbReference type="GO" id="GO:0008113">
    <property type="term" value="F:peptide-methionine (S)-S-oxide reductase activity"/>
    <property type="evidence" value="ECO:0007669"/>
    <property type="project" value="UniProtKB-EC"/>
</dbReference>
<evidence type="ECO:0000256" key="1">
    <source>
        <dbReference type="ARBA" id="ARBA00023002"/>
    </source>
</evidence>
<feature type="domain" description="Peptide methionine sulphoxide reductase MsrA" evidence="5">
    <location>
        <begin position="21"/>
        <end position="173"/>
    </location>
</feature>
<dbReference type="PANTHER" id="PTHR43774">
    <property type="entry name" value="PEPTIDE METHIONINE SULFOXIDE REDUCTASE"/>
    <property type="match status" value="1"/>
</dbReference>
<keyword evidence="7" id="KW-1185">Reference proteome</keyword>
<evidence type="ECO:0000313" key="6">
    <source>
        <dbReference type="EMBL" id="MFC5190646.1"/>
    </source>
</evidence>
<comment type="catalytic activity">
    <reaction evidence="2 4">
        <text>L-methionyl-[protein] + [thioredoxin]-disulfide + H2O = L-methionyl-(S)-S-oxide-[protein] + [thioredoxin]-dithiol</text>
        <dbReference type="Rhea" id="RHEA:14217"/>
        <dbReference type="Rhea" id="RHEA-COMP:10698"/>
        <dbReference type="Rhea" id="RHEA-COMP:10700"/>
        <dbReference type="Rhea" id="RHEA-COMP:12313"/>
        <dbReference type="Rhea" id="RHEA-COMP:12315"/>
        <dbReference type="ChEBI" id="CHEBI:15377"/>
        <dbReference type="ChEBI" id="CHEBI:16044"/>
        <dbReference type="ChEBI" id="CHEBI:29950"/>
        <dbReference type="ChEBI" id="CHEBI:44120"/>
        <dbReference type="ChEBI" id="CHEBI:50058"/>
        <dbReference type="EC" id="1.8.4.11"/>
    </reaction>
</comment>
<protein>
    <recommendedName>
        <fullName evidence="4">Peptide methionine sulfoxide reductase MsrA</fullName>
        <shortName evidence="4">Protein-methionine-S-oxide reductase</shortName>
        <ecNumber evidence="4">1.8.4.11</ecNumber>
    </recommendedName>
    <alternativeName>
        <fullName evidence="4">Peptide-methionine (S)-S-oxide reductase</fullName>
        <shortName evidence="4">Peptide Met(O) reductase</shortName>
    </alternativeName>
</protein>
<feature type="active site" evidence="4">
    <location>
        <position position="27"/>
    </location>
</feature>
<reference evidence="7" key="1">
    <citation type="journal article" date="2019" name="Int. J. Syst. Evol. Microbiol.">
        <title>The Global Catalogue of Microorganisms (GCM) 10K type strain sequencing project: providing services to taxonomists for standard genome sequencing and annotation.</title>
        <authorList>
            <consortium name="The Broad Institute Genomics Platform"/>
            <consortium name="The Broad Institute Genome Sequencing Center for Infectious Disease"/>
            <person name="Wu L."/>
            <person name="Ma J."/>
        </authorList>
    </citation>
    <scope>NUCLEOTIDE SEQUENCE [LARGE SCALE GENOMIC DNA]</scope>
    <source>
        <strain evidence="7">CGMCC 1.7030</strain>
    </source>
</reference>
<comment type="function">
    <text evidence="4">Has an important function as a repair enzyme for proteins that have been inactivated by oxidation. Catalyzes the reversible oxidation-reduction of methionine sulfoxide in proteins to methionine.</text>
</comment>
<organism evidence="6 7">
    <name type="scientific">Algoriphagus aquatilis</name>
    <dbReference type="NCBI Taxonomy" id="490186"/>
    <lineage>
        <taxon>Bacteria</taxon>
        <taxon>Pseudomonadati</taxon>
        <taxon>Bacteroidota</taxon>
        <taxon>Cytophagia</taxon>
        <taxon>Cytophagales</taxon>
        <taxon>Cyclobacteriaceae</taxon>
        <taxon>Algoriphagus</taxon>
    </lineage>
</organism>
<dbReference type="EMBL" id="JBHSKS010000002">
    <property type="protein sequence ID" value="MFC5190646.1"/>
    <property type="molecule type" value="Genomic_DNA"/>
</dbReference>
<proteinExistence type="inferred from homology"/>
<dbReference type="InterPro" id="IPR002569">
    <property type="entry name" value="Met_Sox_Rdtase_MsrA_dom"/>
</dbReference>
<dbReference type="InterPro" id="IPR036509">
    <property type="entry name" value="Met_Sox_Rdtase_MsrA_sf"/>
</dbReference>
<name>A0ABW0BT97_9BACT</name>
<dbReference type="Gene3D" id="3.30.1060.10">
    <property type="entry name" value="Peptide methionine sulphoxide reductase MsrA"/>
    <property type="match status" value="1"/>
</dbReference>
<comment type="catalytic activity">
    <reaction evidence="3 4">
        <text>[thioredoxin]-disulfide + L-methionine + H2O = L-methionine (S)-S-oxide + [thioredoxin]-dithiol</text>
        <dbReference type="Rhea" id="RHEA:19993"/>
        <dbReference type="Rhea" id="RHEA-COMP:10698"/>
        <dbReference type="Rhea" id="RHEA-COMP:10700"/>
        <dbReference type="ChEBI" id="CHEBI:15377"/>
        <dbReference type="ChEBI" id="CHEBI:29950"/>
        <dbReference type="ChEBI" id="CHEBI:50058"/>
        <dbReference type="ChEBI" id="CHEBI:57844"/>
        <dbReference type="ChEBI" id="CHEBI:58772"/>
        <dbReference type="EC" id="1.8.4.11"/>
    </reaction>
</comment>
<dbReference type="SUPFAM" id="SSF55068">
    <property type="entry name" value="Peptide methionine sulfoxide reductase"/>
    <property type="match status" value="1"/>
</dbReference>
<accession>A0ABW0BT97</accession>
<dbReference type="PANTHER" id="PTHR43774:SF1">
    <property type="entry name" value="PEPTIDE METHIONINE SULFOXIDE REDUCTASE MSRA 2"/>
    <property type="match status" value="1"/>
</dbReference>
<sequence>MTFNSQLPLTKLEIPVGYEVILLGGGCFWCTEAVFQRLEGVKEVISGYAGGLVEKPTYRQICTGTTGHAEVIQVIFDPNKITLEAILEVFWATHDPTTLNRQGADVGPQYRSSIFYLLDAQKEIASRMKSELNQAQVFDAPIVTEITAFTNFYPAEDYHQDYYNQNGMQPYCQFVVRPKVEKLKKHFADRLRK</sequence>
<gene>
    <name evidence="4 6" type="primary">msrA</name>
    <name evidence="6" type="ORF">ACFPIK_02620</name>
</gene>
<dbReference type="HAMAP" id="MF_01401">
    <property type="entry name" value="MsrA"/>
    <property type="match status" value="1"/>
</dbReference>
<evidence type="ECO:0000256" key="4">
    <source>
        <dbReference type="HAMAP-Rule" id="MF_01401"/>
    </source>
</evidence>
<comment type="caution">
    <text evidence="6">The sequence shown here is derived from an EMBL/GenBank/DDBJ whole genome shotgun (WGS) entry which is preliminary data.</text>
</comment>
<comment type="similarity">
    <text evidence="4">Belongs to the MsrA Met sulfoxide reductase family.</text>
</comment>
<evidence type="ECO:0000256" key="3">
    <source>
        <dbReference type="ARBA" id="ARBA00048782"/>
    </source>
</evidence>
<evidence type="ECO:0000256" key="2">
    <source>
        <dbReference type="ARBA" id="ARBA00047806"/>
    </source>
</evidence>
<dbReference type="NCBIfam" id="TIGR00401">
    <property type="entry name" value="msrA"/>
    <property type="match status" value="1"/>
</dbReference>